<feature type="compositionally biased region" description="Basic and acidic residues" evidence="1">
    <location>
        <begin position="1"/>
        <end position="19"/>
    </location>
</feature>
<feature type="region of interest" description="Disordered" evidence="1">
    <location>
        <begin position="1"/>
        <end position="21"/>
    </location>
</feature>
<dbReference type="AlphaFoldDB" id="A0A2V4N6M4"/>
<gene>
    <name evidence="2" type="ORF">C7C46_13535</name>
</gene>
<evidence type="ECO:0000313" key="3">
    <source>
        <dbReference type="Proteomes" id="UP000248039"/>
    </source>
</evidence>
<accession>A0A2V4N6M4</accession>
<proteinExistence type="predicted"/>
<protein>
    <submittedName>
        <fullName evidence="2">Uncharacterized protein</fullName>
    </submittedName>
</protein>
<dbReference type="Proteomes" id="UP000248039">
    <property type="component" value="Unassembled WGS sequence"/>
</dbReference>
<comment type="caution">
    <text evidence="2">The sequence shown here is derived from an EMBL/GenBank/DDBJ whole genome shotgun (WGS) entry which is preliminary data.</text>
</comment>
<sequence>MDERACPMRNAGRHERGSDRGGALRVHEYPLWLRVRLCIPLIDRFAYPHAARTNTTLGPDRSGVASAFSYDPATGKQRVLYHRRRMDAPRHYD</sequence>
<evidence type="ECO:0000256" key="1">
    <source>
        <dbReference type="SAM" id="MobiDB-lite"/>
    </source>
</evidence>
<dbReference type="EMBL" id="PYBW01000041">
    <property type="protein sequence ID" value="PYC79971.1"/>
    <property type="molecule type" value="Genomic_DNA"/>
</dbReference>
<name>A0A2V4N6M4_9ACTN</name>
<organism evidence="2 3">
    <name type="scientific">Streptomyces tateyamensis</name>
    <dbReference type="NCBI Taxonomy" id="565073"/>
    <lineage>
        <taxon>Bacteria</taxon>
        <taxon>Bacillati</taxon>
        <taxon>Actinomycetota</taxon>
        <taxon>Actinomycetes</taxon>
        <taxon>Kitasatosporales</taxon>
        <taxon>Streptomycetaceae</taxon>
        <taxon>Streptomyces</taxon>
    </lineage>
</organism>
<keyword evidence="3" id="KW-1185">Reference proteome</keyword>
<reference evidence="2 3" key="1">
    <citation type="submission" date="2018-03" db="EMBL/GenBank/DDBJ databases">
        <title>Bioinformatic expansion and discovery of thiopeptide antibiotics.</title>
        <authorList>
            <person name="Schwalen C.J."/>
            <person name="Hudson G.A."/>
            <person name="Mitchell D.A."/>
        </authorList>
    </citation>
    <scope>NUCLEOTIDE SEQUENCE [LARGE SCALE GENOMIC DNA]</scope>
    <source>
        <strain evidence="2 3">ATCC 21389</strain>
    </source>
</reference>
<evidence type="ECO:0000313" key="2">
    <source>
        <dbReference type="EMBL" id="PYC79971.1"/>
    </source>
</evidence>